<evidence type="ECO:0000256" key="2">
    <source>
        <dbReference type="ARBA" id="ARBA00022448"/>
    </source>
</evidence>
<dbReference type="AlphaFoldDB" id="A0A1X7JJS4"/>
<dbReference type="InterPro" id="IPR050490">
    <property type="entry name" value="Bact_solute-bd_prot1"/>
</dbReference>
<feature type="signal peptide" evidence="4">
    <location>
        <begin position="1"/>
        <end position="20"/>
    </location>
</feature>
<dbReference type="RefSeq" id="WP_085493800.1">
    <property type="nucleotide sequence ID" value="NZ_FXAZ01000001.1"/>
</dbReference>
<keyword evidence="4" id="KW-0732">Signal</keyword>
<evidence type="ECO:0000313" key="6">
    <source>
        <dbReference type="Proteomes" id="UP000193834"/>
    </source>
</evidence>
<dbReference type="PANTHER" id="PTHR43649">
    <property type="entry name" value="ARABINOSE-BINDING PROTEIN-RELATED"/>
    <property type="match status" value="1"/>
</dbReference>
<keyword evidence="2" id="KW-0813">Transport</keyword>
<reference evidence="5 6" key="1">
    <citation type="submission" date="2017-04" db="EMBL/GenBank/DDBJ databases">
        <authorList>
            <person name="Afonso C.L."/>
            <person name="Miller P.J."/>
            <person name="Scott M.A."/>
            <person name="Spackman E."/>
            <person name="Goraichik I."/>
            <person name="Dimitrov K.M."/>
            <person name="Suarez D.L."/>
            <person name="Swayne D.E."/>
        </authorList>
    </citation>
    <scope>NUCLEOTIDE SEQUENCE [LARGE SCALE GENOMIC DNA]</scope>
    <source>
        <strain evidence="5 6">11</strain>
    </source>
</reference>
<evidence type="ECO:0000256" key="4">
    <source>
        <dbReference type="SAM" id="SignalP"/>
    </source>
</evidence>
<evidence type="ECO:0000313" key="5">
    <source>
        <dbReference type="EMBL" id="SMG28415.1"/>
    </source>
</evidence>
<dbReference type="SUPFAM" id="SSF53850">
    <property type="entry name" value="Periplasmic binding protein-like II"/>
    <property type="match status" value="1"/>
</dbReference>
<evidence type="ECO:0000256" key="3">
    <source>
        <dbReference type="SAM" id="MobiDB-lite"/>
    </source>
</evidence>
<dbReference type="Gene3D" id="3.40.190.10">
    <property type="entry name" value="Periplasmic binding protein-like II"/>
    <property type="match status" value="2"/>
</dbReference>
<feature type="chain" id="PRO_5044257249" evidence="4">
    <location>
        <begin position="21"/>
        <end position="456"/>
    </location>
</feature>
<dbReference type="InterPro" id="IPR006059">
    <property type="entry name" value="SBP"/>
</dbReference>
<dbReference type="PANTHER" id="PTHR43649:SF29">
    <property type="entry name" value="OSMOPROTECTIVE COMPOUNDS-BINDING PROTEIN GGTB"/>
    <property type="match status" value="1"/>
</dbReference>
<dbReference type="Pfam" id="PF01547">
    <property type="entry name" value="SBP_bac_1"/>
    <property type="match status" value="1"/>
</dbReference>
<evidence type="ECO:0000256" key="1">
    <source>
        <dbReference type="ARBA" id="ARBA00008520"/>
    </source>
</evidence>
<gene>
    <name evidence="5" type="ORF">SAMN06295960_1690</name>
</gene>
<feature type="region of interest" description="Disordered" evidence="3">
    <location>
        <begin position="25"/>
        <end position="48"/>
    </location>
</feature>
<feature type="compositionally biased region" description="Low complexity" evidence="3">
    <location>
        <begin position="25"/>
        <end position="39"/>
    </location>
</feature>
<dbReference type="EMBL" id="FXAZ01000001">
    <property type="protein sequence ID" value="SMG28415.1"/>
    <property type="molecule type" value="Genomic_DNA"/>
</dbReference>
<keyword evidence="6" id="KW-1185">Reference proteome</keyword>
<accession>A0A1X7JJS4</accession>
<comment type="similarity">
    <text evidence="1">Belongs to the bacterial solute-binding protein 1 family.</text>
</comment>
<dbReference type="OrthoDB" id="9798191at2"/>
<protein>
    <submittedName>
        <fullName evidence="5">Carbohydrate ABC transporter substrate-binding protein, CUT1 family</fullName>
    </submittedName>
</protein>
<name>A0A1X7JJS4_9BACL</name>
<dbReference type="STRING" id="1852522.SAMN06295960_1690"/>
<sequence>MKKSLVMMLTLLFVATSLLAACGNSSSGNSGDTAAGNNSKPAEEKKVEPFELTLRHTQLGEAKKNRFAILEDAVKATEAEVDGLTIKLDGVDSEVNRKEKLRGEMAQGNPPDIFDAFGSPDVGVYAKEGLVLDITSILEELGIKERFGTSLDPWTVDGKVYGTPIGGSIEGYFYNKEYFEQKGLKVPTTIAELEQLAEKIKADGKIPFAQASKDAWVPLMTTNNLWAYTAGSDFTYGFKKGETKWNDPKMVEALAKHQEWIQKGYYKKGELGLAYGDQRNQIINGEAIMMFDGSWANSVFLDPAQSGDMVGKIGFFLMPPFNAGDGYSIMQDSNNGYSFSAKVADDPQKLAAVKSFIKNLYSEEMQIRGLKEDGLLPAMQIPTEKMNEAVTNDLMKEIIGTLADVKYKWPAFDALVQADVNTELSKEIQKMIGGEATPQEVLDKVQAVQEKANASE</sequence>
<organism evidence="5 6">
    <name type="scientific">Paenibacillus aquistagni</name>
    <dbReference type="NCBI Taxonomy" id="1852522"/>
    <lineage>
        <taxon>Bacteria</taxon>
        <taxon>Bacillati</taxon>
        <taxon>Bacillota</taxon>
        <taxon>Bacilli</taxon>
        <taxon>Bacillales</taxon>
        <taxon>Paenibacillaceae</taxon>
        <taxon>Paenibacillus</taxon>
    </lineage>
</organism>
<proteinExistence type="inferred from homology"/>
<dbReference type="PROSITE" id="PS51257">
    <property type="entry name" value="PROKAR_LIPOPROTEIN"/>
    <property type="match status" value="1"/>
</dbReference>
<dbReference type="Proteomes" id="UP000193834">
    <property type="component" value="Unassembled WGS sequence"/>
</dbReference>